<name>A0A0A8YEB7_ARUDO</name>
<proteinExistence type="predicted"/>
<protein>
    <submittedName>
        <fullName evidence="2">Uncharacterized protein</fullName>
    </submittedName>
</protein>
<organism evidence="2">
    <name type="scientific">Arundo donax</name>
    <name type="common">Giant reed</name>
    <name type="synonym">Donax arundinaceus</name>
    <dbReference type="NCBI Taxonomy" id="35708"/>
    <lineage>
        <taxon>Eukaryota</taxon>
        <taxon>Viridiplantae</taxon>
        <taxon>Streptophyta</taxon>
        <taxon>Embryophyta</taxon>
        <taxon>Tracheophyta</taxon>
        <taxon>Spermatophyta</taxon>
        <taxon>Magnoliopsida</taxon>
        <taxon>Liliopsida</taxon>
        <taxon>Poales</taxon>
        <taxon>Poaceae</taxon>
        <taxon>PACMAD clade</taxon>
        <taxon>Arundinoideae</taxon>
        <taxon>Arundineae</taxon>
        <taxon>Arundo</taxon>
    </lineage>
</organism>
<feature type="compositionally biased region" description="Basic residues" evidence="1">
    <location>
        <begin position="35"/>
        <end position="45"/>
    </location>
</feature>
<reference evidence="2" key="2">
    <citation type="journal article" date="2015" name="Data Brief">
        <title>Shoot transcriptome of the giant reed, Arundo donax.</title>
        <authorList>
            <person name="Barrero R.A."/>
            <person name="Guerrero F.D."/>
            <person name="Moolhuijzen P."/>
            <person name="Goolsby J.A."/>
            <person name="Tidwell J."/>
            <person name="Bellgard S.E."/>
            <person name="Bellgard M.I."/>
        </authorList>
    </citation>
    <scope>NUCLEOTIDE SEQUENCE</scope>
    <source>
        <tissue evidence="2">Shoot tissue taken approximately 20 cm above the soil surface</tissue>
    </source>
</reference>
<dbReference type="AlphaFoldDB" id="A0A0A8YEB7"/>
<accession>A0A0A8YEB7</accession>
<reference evidence="2" key="1">
    <citation type="submission" date="2014-09" db="EMBL/GenBank/DDBJ databases">
        <authorList>
            <person name="Magalhaes I.L.F."/>
            <person name="Oliveira U."/>
            <person name="Santos F.R."/>
            <person name="Vidigal T.H.D.A."/>
            <person name="Brescovit A.D."/>
            <person name="Santos A.J."/>
        </authorList>
    </citation>
    <scope>NUCLEOTIDE SEQUENCE</scope>
    <source>
        <tissue evidence="2">Shoot tissue taken approximately 20 cm above the soil surface</tissue>
    </source>
</reference>
<dbReference type="EMBL" id="GBRH01273937">
    <property type="protein sequence ID" value="JAD23958.1"/>
    <property type="molecule type" value="Transcribed_RNA"/>
</dbReference>
<sequence length="45" mass="5358">MESWDRIPSSRRLNKHEETRPSSTYRARDGEGANKSRRKTCHEQI</sequence>
<feature type="compositionally biased region" description="Basic and acidic residues" evidence="1">
    <location>
        <begin position="15"/>
        <end position="34"/>
    </location>
</feature>
<evidence type="ECO:0000256" key="1">
    <source>
        <dbReference type="SAM" id="MobiDB-lite"/>
    </source>
</evidence>
<evidence type="ECO:0000313" key="2">
    <source>
        <dbReference type="EMBL" id="JAD23958.1"/>
    </source>
</evidence>
<feature type="region of interest" description="Disordered" evidence="1">
    <location>
        <begin position="1"/>
        <end position="45"/>
    </location>
</feature>